<evidence type="ECO:0000256" key="6">
    <source>
        <dbReference type="ARBA" id="ARBA00022679"/>
    </source>
</evidence>
<dbReference type="NCBIfam" id="NF004041">
    <property type="entry name" value="PRK05541.1"/>
    <property type="match status" value="1"/>
</dbReference>
<keyword evidence="7 13" id="KW-0547">Nucleotide-binding</keyword>
<comment type="function">
    <text evidence="2 13 14">Catalyzes the synthesis of activated sulfate.</text>
</comment>
<evidence type="ECO:0000256" key="12">
    <source>
        <dbReference type="ARBA" id="ARBA00031464"/>
    </source>
</evidence>
<dbReference type="Proteomes" id="UP001589854">
    <property type="component" value="Unassembled WGS sequence"/>
</dbReference>
<comment type="catalytic activity">
    <reaction evidence="1 13 14">
        <text>adenosine 5'-phosphosulfate + ATP = 3'-phosphoadenylyl sulfate + ADP + H(+)</text>
        <dbReference type="Rhea" id="RHEA:24152"/>
        <dbReference type="ChEBI" id="CHEBI:15378"/>
        <dbReference type="ChEBI" id="CHEBI:30616"/>
        <dbReference type="ChEBI" id="CHEBI:58243"/>
        <dbReference type="ChEBI" id="CHEBI:58339"/>
        <dbReference type="ChEBI" id="CHEBI:456216"/>
        <dbReference type="EC" id="2.7.1.25"/>
    </reaction>
</comment>
<dbReference type="NCBIfam" id="TIGR00455">
    <property type="entry name" value="apsK"/>
    <property type="match status" value="1"/>
</dbReference>
<dbReference type="GO" id="GO:0004020">
    <property type="term" value="F:adenylylsulfate kinase activity"/>
    <property type="evidence" value="ECO:0007669"/>
    <property type="project" value="UniProtKB-EC"/>
</dbReference>
<keyword evidence="13" id="KW-0597">Phosphoprotein</keyword>
<evidence type="ECO:0000256" key="4">
    <source>
        <dbReference type="ARBA" id="ARBA00007008"/>
    </source>
</evidence>
<dbReference type="NCBIfam" id="NF003013">
    <property type="entry name" value="PRK03846.1"/>
    <property type="match status" value="1"/>
</dbReference>
<feature type="binding site" evidence="13">
    <location>
        <begin position="34"/>
        <end position="41"/>
    </location>
    <ligand>
        <name>ATP</name>
        <dbReference type="ChEBI" id="CHEBI:30616"/>
    </ligand>
</feature>
<evidence type="ECO:0000256" key="1">
    <source>
        <dbReference type="ARBA" id="ARBA00001823"/>
    </source>
</evidence>
<comment type="similarity">
    <text evidence="4 13 14">Belongs to the APS kinase family.</text>
</comment>
<evidence type="ECO:0000256" key="7">
    <source>
        <dbReference type="ARBA" id="ARBA00022741"/>
    </source>
</evidence>
<keyword evidence="17" id="KW-1185">Reference proteome</keyword>
<dbReference type="HAMAP" id="MF_00065">
    <property type="entry name" value="Adenylyl_sulf_kinase"/>
    <property type="match status" value="1"/>
</dbReference>
<sequence>MAHENIITWHRATVTKEARRRLNCHKSAVLWFTGLSSAGKSTLANAVEKRLYEQGLRTYLLDGDNIRHGINQDLGFSPGDRKENIRRIGELSKLFVDAGMIVITAFISPFRQDRNLARSVLEEKEFIEVYIKCSLDECEKRDPKGLYKKAKAGEIPEFTGISAPYEEPESPEIIIETDKQSITESVEQVLHYLVEKGYIPD</sequence>
<evidence type="ECO:0000256" key="9">
    <source>
        <dbReference type="ARBA" id="ARBA00022840"/>
    </source>
</evidence>
<organism evidence="16 17">
    <name type="scientific">Metabacillus herbersteinensis</name>
    <dbReference type="NCBI Taxonomy" id="283816"/>
    <lineage>
        <taxon>Bacteria</taxon>
        <taxon>Bacillati</taxon>
        <taxon>Bacillota</taxon>
        <taxon>Bacilli</taxon>
        <taxon>Bacillales</taxon>
        <taxon>Bacillaceae</taxon>
        <taxon>Metabacillus</taxon>
    </lineage>
</organism>
<dbReference type="CDD" id="cd02027">
    <property type="entry name" value="APSK"/>
    <property type="match status" value="1"/>
</dbReference>
<dbReference type="RefSeq" id="WP_378934986.1">
    <property type="nucleotide sequence ID" value="NZ_JBHLVO010000011.1"/>
</dbReference>
<gene>
    <name evidence="13 16" type="primary">cysC</name>
    <name evidence="16" type="ORF">ACFFIX_14025</name>
</gene>
<evidence type="ECO:0000256" key="2">
    <source>
        <dbReference type="ARBA" id="ARBA00002632"/>
    </source>
</evidence>
<dbReference type="EMBL" id="JBHLVO010000011">
    <property type="protein sequence ID" value="MFC0272551.1"/>
    <property type="molecule type" value="Genomic_DNA"/>
</dbReference>
<keyword evidence="8 13" id="KW-0418">Kinase</keyword>
<dbReference type="InterPro" id="IPR027417">
    <property type="entry name" value="P-loop_NTPase"/>
</dbReference>
<evidence type="ECO:0000313" key="17">
    <source>
        <dbReference type="Proteomes" id="UP001589854"/>
    </source>
</evidence>
<dbReference type="EC" id="2.7.1.25" evidence="5 13"/>
<comment type="caution">
    <text evidence="16">The sequence shown here is derived from an EMBL/GenBank/DDBJ whole genome shotgun (WGS) entry which is preliminary data.</text>
</comment>
<evidence type="ECO:0000256" key="13">
    <source>
        <dbReference type="HAMAP-Rule" id="MF_00065"/>
    </source>
</evidence>
<feature type="domain" description="APS kinase" evidence="15">
    <location>
        <begin position="26"/>
        <end position="175"/>
    </location>
</feature>
<proteinExistence type="inferred from homology"/>
<dbReference type="PANTHER" id="PTHR11055">
    <property type="entry name" value="BIFUNCTIONAL 3'-PHOSPHOADENOSINE 5'-PHOSPHOSULFATE SYNTHASE"/>
    <property type="match status" value="1"/>
</dbReference>
<accession>A0ABV6GFU2</accession>
<evidence type="ECO:0000256" key="10">
    <source>
        <dbReference type="ARBA" id="ARBA00029724"/>
    </source>
</evidence>
<name>A0ABV6GFU2_9BACI</name>
<dbReference type="InterPro" id="IPR002891">
    <property type="entry name" value="APS"/>
</dbReference>
<protein>
    <recommendedName>
        <fullName evidence="5 13">Adenylyl-sulfate kinase</fullName>
        <ecNumber evidence="5 13">2.7.1.25</ecNumber>
    </recommendedName>
    <alternativeName>
        <fullName evidence="11 13">APS kinase</fullName>
    </alternativeName>
    <alternativeName>
        <fullName evidence="12 13">ATP adenosine-5'-phosphosulfate 3'-phosphotransferase</fullName>
    </alternativeName>
    <alternativeName>
        <fullName evidence="10 13">Adenosine-5'-phosphosulfate kinase</fullName>
    </alternativeName>
</protein>
<keyword evidence="6 13" id="KW-0808">Transferase</keyword>
<dbReference type="PANTHER" id="PTHR11055:SF1">
    <property type="entry name" value="PAPS SYNTHETASE, ISOFORM D"/>
    <property type="match status" value="1"/>
</dbReference>
<evidence type="ECO:0000256" key="11">
    <source>
        <dbReference type="ARBA" id="ARBA00031393"/>
    </source>
</evidence>
<reference evidence="16 17" key="1">
    <citation type="submission" date="2024-09" db="EMBL/GenBank/DDBJ databases">
        <authorList>
            <person name="Sun Q."/>
            <person name="Mori K."/>
        </authorList>
    </citation>
    <scope>NUCLEOTIDE SEQUENCE [LARGE SCALE GENOMIC DNA]</scope>
    <source>
        <strain evidence="16 17">CCM 7228</strain>
    </source>
</reference>
<evidence type="ECO:0000256" key="5">
    <source>
        <dbReference type="ARBA" id="ARBA00012121"/>
    </source>
</evidence>
<evidence type="ECO:0000256" key="8">
    <source>
        <dbReference type="ARBA" id="ARBA00022777"/>
    </source>
</evidence>
<comment type="pathway">
    <text evidence="3 13 14">Sulfur metabolism; hydrogen sulfide biosynthesis; sulfite from sulfate: step 2/3.</text>
</comment>
<dbReference type="Gene3D" id="3.40.50.300">
    <property type="entry name" value="P-loop containing nucleotide triphosphate hydrolases"/>
    <property type="match status" value="1"/>
</dbReference>
<evidence type="ECO:0000259" key="15">
    <source>
        <dbReference type="Pfam" id="PF01583"/>
    </source>
</evidence>
<dbReference type="Pfam" id="PF01583">
    <property type="entry name" value="APS_kinase"/>
    <property type="match status" value="1"/>
</dbReference>
<evidence type="ECO:0000313" key="16">
    <source>
        <dbReference type="EMBL" id="MFC0272551.1"/>
    </source>
</evidence>
<evidence type="ECO:0000256" key="14">
    <source>
        <dbReference type="RuleBase" id="RU004347"/>
    </source>
</evidence>
<dbReference type="InterPro" id="IPR059117">
    <property type="entry name" value="APS_kinase_dom"/>
</dbReference>
<keyword evidence="9 13" id="KW-0067">ATP-binding</keyword>
<evidence type="ECO:0000256" key="3">
    <source>
        <dbReference type="ARBA" id="ARBA00004806"/>
    </source>
</evidence>
<dbReference type="SUPFAM" id="SSF52540">
    <property type="entry name" value="P-loop containing nucleoside triphosphate hydrolases"/>
    <property type="match status" value="1"/>
</dbReference>
<feature type="active site" description="Phosphoserine intermediate" evidence="13">
    <location>
        <position position="108"/>
    </location>
</feature>